<dbReference type="PRINTS" id="PR00926">
    <property type="entry name" value="MITOCARRIER"/>
</dbReference>
<keyword evidence="18" id="KW-1185">Reference proteome</keyword>
<evidence type="ECO:0000256" key="2">
    <source>
        <dbReference type="ARBA" id="ARBA00006375"/>
    </source>
</evidence>
<feature type="repeat" description="Solcar" evidence="15">
    <location>
        <begin position="349"/>
        <end position="439"/>
    </location>
</feature>
<dbReference type="OrthoDB" id="2161at2759"/>
<evidence type="ECO:0000256" key="10">
    <source>
        <dbReference type="ARBA" id="ARBA00023136"/>
    </source>
</evidence>
<dbReference type="GO" id="GO:0005743">
    <property type="term" value="C:mitochondrial inner membrane"/>
    <property type="evidence" value="ECO:0007669"/>
    <property type="project" value="UniProtKB-SubCell"/>
</dbReference>
<dbReference type="PANTHER" id="PTHR45678:SF9">
    <property type="entry name" value="CALCIUM-BINDING MITOCHONDRIAL CARRIER PROTEIN ARALAR1"/>
    <property type="match status" value="1"/>
</dbReference>
<evidence type="ECO:0000256" key="13">
    <source>
        <dbReference type="ARBA" id="ARBA00073787"/>
    </source>
</evidence>
<dbReference type="InterPro" id="IPR023395">
    <property type="entry name" value="MCP_dom_sf"/>
</dbReference>
<keyword evidence="5" id="KW-0677">Repeat</keyword>
<evidence type="ECO:0000256" key="7">
    <source>
        <dbReference type="ARBA" id="ARBA00022837"/>
    </source>
</evidence>
<evidence type="ECO:0000256" key="6">
    <source>
        <dbReference type="ARBA" id="ARBA00022792"/>
    </source>
</evidence>
<dbReference type="InterPro" id="IPR051028">
    <property type="entry name" value="Mito_Solute_Carrier"/>
</dbReference>
<dbReference type="GO" id="GO:0015183">
    <property type="term" value="F:L-aspartate transmembrane transporter activity"/>
    <property type="evidence" value="ECO:0007669"/>
    <property type="project" value="TreeGrafter"/>
</dbReference>
<dbReference type="SUPFAM" id="SSF47473">
    <property type="entry name" value="EF-hand"/>
    <property type="match status" value="1"/>
</dbReference>
<dbReference type="FunFam" id="1.50.40.10:FF:000004">
    <property type="entry name" value="Calcium-binding mitochondrial carrier protein Aralar1"/>
    <property type="match status" value="1"/>
</dbReference>
<keyword evidence="9" id="KW-0496">Mitochondrion</keyword>
<sequence>MATVKEAVKESLLGSEAPVELSAQTRARFSSHAVKDAETGELYLGPDEFVNAIAPINEDYHKIKREQYSILFRVADSKGSGRISLSDWGVFENLLLKPDAEYEIAFRLFDVGRTGNVQYDDFRRLYEANKGPEHLPFDWDCDWAKLYIGSPRRRHALDYTQFSQMLRGLQDERIRQAFRLLDTDADGYINPDEFERIILETSRHKLSDYVLANLHTLCNISTGTKVSYANVRAFQNVLREVDLVELIVRRAAARTADGKITRAEFMNEAARVTRFALFTPMEADILFHFASLDEPSGRLGLRDFAKVLDPSWRSLAAAAGVTAAGVADSAGRAVDKAASRGAGILHKVVESTYNFALGSVAGAFGAFMVYPIDLVKTRLQNQRGAQPGQRLYKNSIDCFQKVFRNEGIRGLYSGVLPQLVGVAPEKAIKLTVNDLVRGRFTDKTGNIWWGWEVVAGGTAGACQVVFTNPLEIVKIRLQIQGELAKTAEDAAPKRSAMWIVRNLGLMGLYKGASACLLRDVPFSAIYFPTYNHLKKDFFGESATKKLGVLQLLTAGAIAGMPAAYLTTPCDVIKTRLQVEARKGEATYNGLRHCAKTIWREEGFRAFFKGGPARIFRSSPQFGFTLAAYEVLQSIVPMPGAAPKERIHVGGGGEGAAGAASPFHRSRSALKIILDLDEDFGRIRLPDGKGWKYLPKAIGGGGGVAAQ</sequence>
<comment type="similarity">
    <text evidence="2">Belongs to the mitochondrial carrier (TC 2.A.29) family.</text>
</comment>
<evidence type="ECO:0000256" key="15">
    <source>
        <dbReference type="PROSITE-ProRule" id="PRU00282"/>
    </source>
</evidence>
<name>A0A0M9VU80_ESCWE</name>
<dbReference type="GO" id="GO:0005313">
    <property type="term" value="F:L-glutamate transmembrane transporter activity"/>
    <property type="evidence" value="ECO:0007669"/>
    <property type="project" value="TreeGrafter"/>
</dbReference>
<evidence type="ECO:0000256" key="3">
    <source>
        <dbReference type="ARBA" id="ARBA00022448"/>
    </source>
</evidence>
<feature type="repeat" description="Solcar" evidence="15">
    <location>
        <begin position="447"/>
        <end position="536"/>
    </location>
</feature>
<comment type="function">
    <text evidence="12">Calcium-dependent mitochondrial aspartate and glutamate carrier. Transport of glutamate in mitochondria is required for mitochondrial transamination reactions and ornithine synthesis. Plays also a role in malate-aspartate NADH shuttle, which is critical for growth on acetate and fatty acids.</text>
</comment>
<dbReference type="AlphaFoldDB" id="A0A0M9VU80"/>
<dbReference type="Pfam" id="PF00153">
    <property type="entry name" value="Mito_carr"/>
    <property type="match status" value="3"/>
</dbReference>
<dbReference type="GO" id="GO:0043490">
    <property type="term" value="P:malate-aspartate shuttle"/>
    <property type="evidence" value="ECO:0007669"/>
    <property type="project" value="TreeGrafter"/>
</dbReference>
<dbReference type="InterPro" id="IPR018247">
    <property type="entry name" value="EF_Hand_1_Ca_BS"/>
</dbReference>
<accession>A0A0M9VU80</accession>
<keyword evidence="6" id="KW-0999">Mitochondrion inner membrane</keyword>
<evidence type="ECO:0000256" key="11">
    <source>
        <dbReference type="ARBA" id="ARBA00038674"/>
    </source>
</evidence>
<dbReference type="Pfam" id="PF13405">
    <property type="entry name" value="EF-hand_6"/>
    <property type="match status" value="1"/>
</dbReference>
<dbReference type="STRING" id="150374.A0A0M9VU80"/>
<keyword evidence="8" id="KW-1133">Transmembrane helix</keyword>
<evidence type="ECO:0000256" key="5">
    <source>
        <dbReference type="ARBA" id="ARBA00022737"/>
    </source>
</evidence>
<feature type="domain" description="EF-hand" evidence="16">
    <location>
        <begin position="169"/>
        <end position="204"/>
    </location>
</feature>
<dbReference type="InterPro" id="IPR002048">
    <property type="entry name" value="EF_hand_dom"/>
</dbReference>
<dbReference type="InterPro" id="IPR011992">
    <property type="entry name" value="EF-hand-dom_pair"/>
</dbReference>
<dbReference type="Gene3D" id="1.50.40.10">
    <property type="entry name" value="Mitochondrial carrier domain"/>
    <property type="match status" value="1"/>
</dbReference>
<dbReference type="EMBL" id="LGSR01000020">
    <property type="protein sequence ID" value="KOS19625.1"/>
    <property type="molecule type" value="Genomic_DNA"/>
</dbReference>
<evidence type="ECO:0000256" key="12">
    <source>
        <dbReference type="ARBA" id="ARBA00059916"/>
    </source>
</evidence>
<dbReference type="FunFam" id="1.10.238.10:FF:000552">
    <property type="entry name" value="Probable mitochondrial carrier protein ARALAR1"/>
    <property type="match status" value="1"/>
</dbReference>
<dbReference type="Gene3D" id="1.10.238.10">
    <property type="entry name" value="EF-hand"/>
    <property type="match status" value="2"/>
</dbReference>
<dbReference type="PROSITE" id="PS50222">
    <property type="entry name" value="EF_HAND_2"/>
    <property type="match status" value="2"/>
</dbReference>
<evidence type="ECO:0000259" key="16">
    <source>
        <dbReference type="PROSITE" id="PS50222"/>
    </source>
</evidence>
<keyword evidence="3" id="KW-0813">Transport</keyword>
<evidence type="ECO:0000256" key="1">
    <source>
        <dbReference type="ARBA" id="ARBA00004448"/>
    </source>
</evidence>
<keyword evidence="7" id="KW-0106">Calcium</keyword>
<proteinExistence type="inferred from homology"/>
<evidence type="ECO:0000256" key="4">
    <source>
        <dbReference type="ARBA" id="ARBA00022692"/>
    </source>
</evidence>
<comment type="subcellular location">
    <subcellularLocation>
        <location evidence="1">Mitochondrion inner membrane</location>
        <topology evidence="1">Multi-pass membrane protein</topology>
    </subcellularLocation>
</comment>
<feature type="repeat" description="Solcar" evidence="15">
    <location>
        <begin position="546"/>
        <end position="634"/>
    </location>
</feature>
<feature type="domain" description="EF-hand" evidence="16">
    <location>
        <begin position="97"/>
        <end position="132"/>
    </location>
</feature>
<dbReference type="SMART" id="SM00054">
    <property type="entry name" value="EFh"/>
    <property type="match status" value="2"/>
</dbReference>
<dbReference type="Proteomes" id="UP000053831">
    <property type="component" value="Unassembled WGS sequence"/>
</dbReference>
<gene>
    <name evidence="17" type="ORF">ESCO_000592</name>
</gene>
<dbReference type="SUPFAM" id="SSF103506">
    <property type="entry name" value="Mitochondrial carrier"/>
    <property type="match status" value="1"/>
</dbReference>
<organism evidence="17 18">
    <name type="scientific">Escovopsis weberi</name>
    <dbReference type="NCBI Taxonomy" id="150374"/>
    <lineage>
        <taxon>Eukaryota</taxon>
        <taxon>Fungi</taxon>
        <taxon>Dikarya</taxon>
        <taxon>Ascomycota</taxon>
        <taxon>Pezizomycotina</taxon>
        <taxon>Sordariomycetes</taxon>
        <taxon>Hypocreomycetidae</taxon>
        <taxon>Hypocreales</taxon>
        <taxon>Hypocreaceae</taxon>
        <taxon>Escovopsis</taxon>
    </lineage>
</organism>
<comment type="subunit">
    <text evidence="11">Homodimer (via N-terminus).</text>
</comment>
<dbReference type="PANTHER" id="PTHR45678">
    <property type="entry name" value="MITOCHONDRIAL 2-OXODICARBOXYLATE CARRIER 1-RELATED"/>
    <property type="match status" value="1"/>
</dbReference>
<evidence type="ECO:0000313" key="18">
    <source>
        <dbReference type="Proteomes" id="UP000053831"/>
    </source>
</evidence>
<dbReference type="PROSITE" id="PS50920">
    <property type="entry name" value="SOLCAR"/>
    <property type="match status" value="3"/>
</dbReference>
<dbReference type="PROSITE" id="PS00018">
    <property type="entry name" value="EF_HAND_1"/>
    <property type="match status" value="1"/>
</dbReference>
<keyword evidence="4 15" id="KW-0812">Transmembrane</keyword>
<reference evidence="17 18" key="1">
    <citation type="submission" date="2015-07" db="EMBL/GenBank/DDBJ databases">
        <title>The genome of the fungus Escovopsis weberi, a specialized disease agent of ant agriculture.</title>
        <authorList>
            <person name="de Man T.J."/>
            <person name="Stajich J.E."/>
            <person name="Kubicek C.P."/>
            <person name="Chenthamara K."/>
            <person name="Atanasova L."/>
            <person name="Druzhinina I.S."/>
            <person name="Birnbaum S."/>
            <person name="Barribeau S.M."/>
            <person name="Teiling C."/>
            <person name="Suen G."/>
            <person name="Currie C."/>
            <person name="Gerardo N.M."/>
        </authorList>
    </citation>
    <scope>NUCLEOTIDE SEQUENCE [LARGE SCALE GENOMIC DNA]</scope>
</reference>
<dbReference type="Pfam" id="PF13202">
    <property type="entry name" value="EF-hand_5"/>
    <property type="match status" value="1"/>
</dbReference>
<evidence type="ECO:0000256" key="9">
    <source>
        <dbReference type="ARBA" id="ARBA00023128"/>
    </source>
</evidence>
<dbReference type="InterPro" id="IPR002067">
    <property type="entry name" value="MCP"/>
</dbReference>
<evidence type="ECO:0000256" key="8">
    <source>
        <dbReference type="ARBA" id="ARBA00022989"/>
    </source>
</evidence>
<evidence type="ECO:0000313" key="17">
    <source>
        <dbReference type="EMBL" id="KOS19625.1"/>
    </source>
</evidence>
<dbReference type="GO" id="GO:0005509">
    <property type="term" value="F:calcium ion binding"/>
    <property type="evidence" value="ECO:0007669"/>
    <property type="project" value="InterPro"/>
</dbReference>
<comment type="caution">
    <text evidence="17">The sequence shown here is derived from an EMBL/GenBank/DDBJ whole genome shotgun (WGS) entry which is preliminary data.</text>
</comment>
<keyword evidence="10 15" id="KW-0472">Membrane</keyword>
<evidence type="ECO:0000256" key="14">
    <source>
        <dbReference type="ARBA" id="ARBA00082232"/>
    </source>
</evidence>
<protein>
    <recommendedName>
        <fullName evidence="13">Mitochondrial aspartate-glutamate transporter AGC1</fullName>
    </recommendedName>
    <alternativeName>
        <fullName evidence="14">Aspartate-glutamate carrier 1</fullName>
    </alternativeName>
</protein>
<dbReference type="InterPro" id="IPR018108">
    <property type="entry name" value="MCP_transmembrane"/>
</dbReference>